<dbReference type="EMBL" id="CP022115">
    <property type="protein sequence ID" value="ASJ24044.1"/>
    <property type="molecule type" value="Genomic_DNA"/>
</dbReference>
<dbReference type="InterPro" id="IPR001763">
    <property type="entry name" value="Rhodanese-like_dom"/>
</dbReference>
<dbReference type="Gene3D" id="3.40.250.10">
    <property type="entry name" value="Rhodanese-like domain"/>
    <property type="match status" value="1"/>
</dbReference>
<dbReference type="AlphaFoldDB" id="A0A248LHV1"/>
<dbReference type="Proteomes" id="UP000197424">
    <property type="component" value="Chromosome"/>
</dbReference>
<dbReference type="NCBIfam" id="TIGR03167">
    <property type="entry name" value="tRNA_sel_U_synt"/>
    <property type="match status" value="1"/>
</dbReference>
<dbReference type="NCBIfam" id="NF008752">
    <property type="entry name" value="PRK11784.1-4"/>
    <property type="match status" value="1"/>
</dbReference>
<dbReference type="OrthoDB" id="9808735at2"/>
<name>A0A248LHV1_9NEIS</name>
<gene>
    <name evidence="1" type="primary">mnmH</name>
    <name evidence="1" type="ORF">LHGZ1_1213</name>
</gene>
<dbReference type="Pfam" id="PF00581">
    <property type="entry name" value="Rhodanese"/>
    <property type="match status" value="1"/>
</dbReference>
<dbReference type="GO" id="GO:0002098">
    <property type="term" value="P:tRNA wobble uridine modification"/>
    <property type="evidence" value="ECO:0007669"/>
    <property type="project" value="InterPro"/>
</dbReference>
<proteinExistence type="predicted"/>
<dbReference type="RefSeq" id="WP_088860478.1">
    <property type="nucleotide sequence ID" value="NZ_CP022115.1"/>
</dbReference>
<evidence type="ECO:0000313" key="2">
    <source>
        <dbReference type="Proteomes" id="UP000197424"/>
    </source>
</evidence>
<dbReference type="GO" id="GO:0043828">
    <property type="term" value="F:tRNA 2-selenouridine synthase activity"/>
    <property type="evidence" value="ECO:0007669"/>
    <property type="project" value="InterPro"/>
</dbReference>
<dbReference type="NCBIfam" id="NF008750">
    <property type="entry name" value="PRK11784.1-2"/>
    <property type="match status" value="1"/>
</dbReference>
<dbReference type="SUPFAM" id="SSF52540">
    <property type="entry name" value="P-loop containing nucleoside triphosphate hydrolases"/>
    <property type="match status" value="1"/>
</dbReference>
<dbReference type="PROSITE" id="PS50206">
    <property type="entry name" value="RHODANESE_3"/>
    <property type="match status" value="1"/>
</dbReference>
<accession>A0A248LHV1</accession>
<dbReference type="InterPro" id="IPR027417">
    <property type="entry name" value="P-loop_NTPase"/>
</dbReference>
<sequence length="345" mass="38971">MRFFPPANIAQLADFDEIVDVRTPAEFAEDHVPGAINCPVLSDEERVTVGTLYKQVSPFEARRVGAALVARNIARHLETGLADRPKGWRPLVYCWRGGQRSGSMTLILQQIGWGARQLEGGYKQYRHLVLEELQTLPGRFDYRVVCGPTGSGKTRLLTALRTQGRQVLDLEALANHRGSVLGRVPGEGQPTQKGFDSALRAALLALDPQEPVFVEAESKRIGFVSLPDALVTSMRAARCIYVDVPFAERVRYLLEDYDFFVHSPAMLVQQLGYLRELYGRKKLAEWQAWTEAGDFYRLVEDLLANHYDPLYFRSMGKHFEHLAEAQRLDIGSLDSQELERQARLL</sequence>
<dbReference type="InterPro" id="IPR036873">
    <property type="entry name" value="Rhodanese-like_dom_sf"/>
</dbReference>
<dbReference type="SMART" id="SM00450">
    <property type="entry name" value="RHOD"/>
    <property type="match status" value="1"/>
</dbReference>
<dbReference type="InterPro" id="IPR058840">
    <property type="entry name" value="AAA_SelU"/>
</dbReference>
<dbReference type="PANTHER" id="PTHR30401:SF0">
    <property type="entry name" value="TRNA 2-SELENOURIDINE SYNTHASE"/>
    <property type="match status" value="1"/>
</dbReference>
<organism evidence="1 2">
    <name type="scientific">Laribacter hongkongensis</name>
    <dbReference type="NCBI Taxonomy" id="168471"/>
    <lineage>
        <taxon>Bacteria</taxon>
        <taxon>Pseudomonadati</taxon>
        <taxon>Pseudomonadota</taxon>
        <taxon>Betaproteobacteria</taxon>
        <taxon>Neisseriales</taxon>
        <taxon>Aquaspirillaceae</taxon>
        <taxon>Laribacter</taxon>
    </lineage>
</organism>
<dbReference type="PANTHER" id="PTHR30401">
    <property type="entry name" value="TRNA 2-SELENOURIDINE SYNTHASE"/>
    <property type="match status" value="1"/>
</dbReference>
<dbReference type="InterPro" id="IPR017582">
    <property type="entry name" value="SelU"/>
</dbReference>
<dbReference type="SUPFAM" id="SSF52821">
    <property type="entry name" value="Rhodanese/Cell cycle control phosphatase"/>
    <property type="match status" value="1"/>
</dbReference>
<reference evidence="2" key="1">
    <citation type="submission" date="2017-06" db="EMBL/GenBank/DDBJ databases">
        <title>Whole genome sequence of Laribacter hongkongensis LHGZ1.</title>
        <authorList>
            <person name="Chen D."/>
            <person name="Wu H."/>
            <person name="Chen J."/>
        </authorList>
    </citation>
    <scope>NUCLEOTIDE SEQUENCE [LARGE SCALE GENOMIC DNA]</scope>
    <source>
        <strain evidence="2">LHGZ1</strain>
    </source>
</reference>
<evidence type="ECO:0000313" key="1">
    <source>
        <dbReference type="EMBL" id="ASJ24044.1"/>
    </source>
</evidence>
<protein>
    <submittedName>
        <fullName evidence="1">tRNA 2-selenouridine(34) synthase MnmH</fullName>
    </submittedName>
</protein>
<dbReference type="Pfam" id="PF26341">
    <property type="entry name" value="AAA_SelU"/>
    <property type="match status" value="1"/>
</dbReference>